<gene>
    <name evidence="2" type="ORF">DPMN_041007</name>
</gene>
<protein>
    <submittedName>
        <fullName evidence="2">Uncharacterized protein</fullName>
    </submittedName>
</protein>
<comment type="caution">
    <text evidence="2">The sequence shown here is derived from an EMBL/GenBank/DDBJ whole genome shotgun (WGS) entry which is preliminary data.</text>
</comment>
<evidence type="ECO:0000256" key="1">
    <source>
        <dbReference type="SAM" id="MobiDB-lite"/>
    </source>
</evidence>
<reference evidence="2" key="1">
    <citation type="journal article" date="2019" name="bioRxiv">
        <title>The Genome of the Zebra Mussel, Dreissena polymorpha: A Resource for Invasive Species Research.</title>
        <authorList>
            <person name="McCartney M.A."/>
            <person name="Auch B."/>
            <person name="Kono T."/>
            <person name="Mallez S."/>
            <person name="Zhang Y."/>
            <person name="Obille A."/>
            <person name="Becker A."/>
            <person name="Abrahante J.E."/>
            <person name="Garbe J."/>
            <person name="Badalamenti J.P."/>
            <person name="Herman A."/>
            <person name="Mangelson H."/>
            <person name="Liachko I."/>
            <person name="Sullivan S."/>
            <person name="Sone E.D."/>
            <person name="Koren S."/>
            <person name="Silverstein K.A.T."/>
            <person name="Beckman K.B."/>
            <person name="Gohl D.M."/>
        </authorList>
    </citation>
    <scope>NUCLEOTIDE SEQUENCE</scope>
    <source>
        <strain evidence="2">Duluth1</strain>
        <tissue evidence="2">Whole animal</tissue>
    </source>
</reference>
<sequence>MPSKSKKNKNRNKDIDIIQTFQEHLSNLRKLQEESELALGENPDNKKPVFVEPAKKN</sequence>
<feature type="region of interest" description="Disordered" evidence="1">
    <location>
        <begin position="34"/>
        <end position="57"/>
    </location>
</feature>
<reference evidence="2" key="2">
    <citation type="submission" date="2020-11" db="EMBL/GenBank/DDBJ databases">
        <authorList>
            <person name="McCartney M.A."/>
            <person name="Auch B."/>
            <person name="Kono T."/>
            <person name="Mallez S."/>
            <person name="Becker A."/>
            <person name="Gohl D.M."/>
            <person name="Silverstein K.A.T."/>
            <person name="Koren S."/>
            <person name="Bechman K.B."/>
            <person name="Herman A."/>
            <person name="Abrahante J.E."/>
            <person name="Garbe J."/>
        </authorList>
    </citation>
    <scope>NUCLEOTIDE SEQUENCE</scope>
    <source>
        <strain evidence="2">Duluth1</strain>
        <tissue evidence="2">Whole animal</tissue>
    </source>
</reference>
<evidence type="ECO:0000313" key="2">
    <source>
        <dbReference type="EMBL" id="KAH3734568.1"/>
    </source>
</evidence>
<evidence type="ECO:0000313" key="3">
    <source>
        <dbReference type="Proteomes" id="UP000828390"/>
    </source>
</evidence>
<dbReference type="Proteomes" id="UP000828390">
    <property type="component" value="Unassembled WGS sequence"/>
</dbReference>
<organism evidence="2 3">
    <name type="scientific">Dreissena polymorpha</name>
    <name type="common">Zebra mussel</name>
    <name type="synonym">Mytilus polymorpha</name>
    <dbReference type="NCBI Taxonomy" id="45954"/>
    <lineage>
        <taxon>Eukaryota</taxon>
        <taxon>Metazoa</taxon>
        <taxon>Spiralia</taxon>
        <taxon>Lophotrochozoa</taxon>
        <taxon>Mollusca</taxon>
        <taxon>Bivalvia</taxon>
        <taxon>Autobranchia</taxon>
        <taxon>Heteroconchia</taxon>
        <taxon>Euheterodonta</taxon>
        <taxon>Imparidentia</taxon>
        <taxon>Neoheterodontei</taxon>
        <taxon>Myida</taxon>
        <taxon>Dreissenoidea</taxon>
        <taxon>Dreissenidae</taxon>
        <taxon>Dreissena</taxon>
    </lineage>
</organism>
<accession>A0A9D4CZE9</accession>
<dbReference type="AlphaFoldDB" id="A0A9D4CZE9"/>
<name>A0A9D4CZE9_DREPO</name>
<feature type="compositionally biased region" description="Basic and acidic residues" evidence="1">
    <location>
        <begin position="43"/>
        <end position="57"/>
    </location>
</feature>
<keyword evidence="3" id="KW-1185">Reference proteome</keyword>
<proteinExistence type="predicted"/>
<dbReference type="EMBL" id="JAIWYP010000011">
    <property type="protein sequence ID" value="KAH3734568.1"/>
    <property type="molecule type" value="Genomic_DNA"/>
</dbReference>